<dbReference type="STRING" id="261392.SAMN02745149_01466"/>
<evidence type="ECO:0000256" key="15">
    <source>
        <dbReference type="ARBA" id="ARBA00034617"/>
    </source>
</evidence>
<keyword evidence="13" id="KW-0234">DNA repair</keyword>
<dbReference type="InterPro" id="IPR032284">
    <property type="entry name" value="RecQ_Zn-bd"/>
</dbReference>
<evidence type="ECO:0000259" key="18">
    <source>
        <dbReference type="PROSITE" id="PS51192"/>
    </source>
</evidence>
<dbReference type="Pfam" id="PF09382">
    <property type="entry name" value="RQC"/>
    <property type="match status" value="1"/>
</dbReference>
<evidence type="ECO:0000256" key="4">
    <source>
        <dbReference type="ARBA" id="ARBA00022723"/>
    </source>
</evidence>
<dbReference type="GO" id="GO:0043590">
    <property type="term" value="C:bacterial nucleoid"/>
    <property type="evidence" value="ECO:0007669"/>
    <property type="project" value="TreeGrafter"/>
</dbReference>
<accession>A0A1T4L620</accession>
<dbReference type="InterPro" id="IPR010997">
    <property type="entry name" value="HRDC-like_sf"/>
</dbReference>
<keyword evidence="21" id="KW-1185">Reference proteome</keyword>
<keyword evidence="8 20" id="KW-0347">Helicase</keyword>
<name>A0A1T4L620_TREPO</name>
<dbReference type="InterPro" id="IPR001650">
    <property type="entry name" value="Helicase_C-like"/>
</dbReference>
<evidence type="ECO:0000313" key="21">
    <source>
        <dbReference type="Proteomes" id="UP000190423"/>
    </source>
</evidence>
<feature type="domain" description="Helicase ATP-binding" evidence="18">
    <location>
        <begin position="42"/>
        <end position="212"/>
    </location>
</feature>
<keyword evidence="6" id="KW-0227">DNA damage</keyword>
<dbReference type="InterPro" id="IPR004589">
    <property type="entry name" value="DNA_helicase_ATP-dep_RecQ"/>
</dbReference>
<dbReference type="Pfam" id="PF00270">
    <property type="entry name" value="DEAD"/>
    <property type="match status" value="1"/>
</dbReference>
<dbReference type="FunFam" id="3.40.50.300:FF:000156">
    <property type="entry name" value="ATP-dependent DNA helicase recQ"/>
    <property type="match status" value="1"/>
</dbReference>
<organism evidence="20 21">
    <name type="scientific">Treponema porcinum</name>
    <dbReference type="NCBI Taxonomy" id="261392"/>
    <lineage>
        <taxon>Bacteria</taxon>
        <taxon>Pseudomonadati</taxon>
        <taxon>Spirochaetota</taxon>
        <taxon>Spirochaetia</taxon>
        <taxon>Spirochaetales</taxon>
        <taxon>Treponemataceae</taxon>
        <taxon>Treponema</taxon>
    </lineage>
</organism>
<evidence type="ECO:0000256" key="11">
    <source>
        <dbReference type="ARBA" id="ARBA00023125"/>
    </source>
</evidence>
<evidence type="ECO:0000256" key="10">
    <source>
        <dbReference type="ARBA" id="ARBA00022840"/>
    </source>
</evidence>
<dbReference type="PROSITE" id="PS51192">
    <property type="entry name" value="HELICASE_ATP_BIND_1"/>
    <property type="match status" value="1"/>
</dbReference>
<sequence>MAEARYNEKTDKIMEETKKKAERLLKDIFGYDSFRPLQLDIIQSVISGCDTLAIMPTGGGKSLCYQIPALIFNGITIVVSPLISLMQDQVSSLQENGVEAVFLNSSLTWEKYLAAVRQIKAGKIKLVYVSPEGLATERLQGILHDSSIPVSCITIDEAHCVSEWGHDFRPDYLEIAAIRRQFPEAVCLALTATATISVRQDIMQNLQMKNPKVFTASFNRANIFLEVKPKKNALQQVTDCIRRHRDESGIIYCFSRKHADELTASLDRMGFSVLNYHAGLSDKVRADHQDKFIKDKVRIMVATVAFGMGIDKPNVRYVIHYDMPKSLEEYYQEIGRAGRDGLPSHALLLYSAGDIHKIRFFFEDSADPEKAEMLLKGMTQYASTRKCRRQLLLGYFGEVLKENSCAPEECCDNCVCGPVPDLDVTIPAQKFMSCIIRTKQRFGASYIIDVLLGSKQKRILENRHETISTWGIGAGIEKDDWFALSEALVEAGYIQKYGEYNVLVLTKDGQDALVQRKTIKLPLLLHQSTVLNAPQQKKSSNPMFMLHKKGAFVKTLGENDLALYEEIKEWRKKNADEQNVPPYVIFGDKTLEELVEKKPQSEAELLSIFGIGTAKAEKIGSQLLSIISERLE</sequence>
<dbReference type="NCBIfam" id="TIGR00614">
    <property type="entry name" value="recQ_fam"/>
    <property type="match status" value="1"/>
</dbReference>
<dbReference type="InterPro" id="IPR036390">
    <property type="entry name" value="WH_DNA-bd_sf"/>
</dbReference>
<evidence type="ECO:0000259" key="19">
    <source>
        <dbReference type="PROSITE" id="PS51194"/>
    </source>
</evidence>
<dbReference type="GO" id="GO:0006281">
    <property type="term" value="P:DNA repair"/>
    <property type="evidence" value="ECO:0007669"/>
    <property type="project" value="UniProtKB-KW"/>
</dbReference>
<dbReference type="InterPro" id="IPR018982">
    <property type="entry name" value="RQC_domain"/>
</dbReference>
<dbReference type="GO" id="GO:0005737">
    <property type="term" value="C:cytoplasm"/>
    <property type="evidence" value="ECO:0007669"/>
    <property type="project" value="TreeGrafter"/>
</dbReference>
<dbReference type="InterPro" id="IPR014001">
    <property type="entry name" value="Helicase_ATP-bd"/>
</dbReference>
<comment type="catalytic activity">
    <reaction evidence="15">
        <text>Couples ATP hydrolysis with the unwinding of duplex DNA by translocating in the 3'-5' direction.</text>
        <dbReference type="EC" id="5.6.2.4"/>
    </reaction>
</comment>
<dbReference type="GO" id="GO:0003677">
    <property type="term" value="F:DNA binding"/>
    <property type="evidence" value="ECO:0007669"/>
    <property type="project" value="UniProtKB-KW"/>
</dbReference>
<evidence type="ECO:0000256" key="7">
    <source>
        <dbReference type="ARBA" id="ARBA00022801"/>
    </source>
</evidence>
<dbReference type="InterPro" id="IPR036388">
    <property type="entry name" value="WH-like_DNA-bd_sf"/>
</dbReference>
<dbReference type="GO" id="GO:0006310">
    <property type="term" value="P:DNA recombination"/>
    <property type="evidence" value="ECO:0007669"/>
    <property type="project" value="UniProtKB-UniRule"/>
</dbReference>
<evidence type="ECO:0000256" key="5">
    <source>
        <dbReference type="ARBA" id="ARBA00022741"/>
    </source>
</evidence>
<dbReference type="InterPro" id="IPR002121">
    <property type="entry name" value="HRDC_dom"/>
</dbReference>
<keyword evidence="10" id="KW-0067">ATP-binding</keyword>
<dbReference type="EC" id="5.6.2.4" evidence="16"/>
<evidence type="ECO:0000313" key="20">
    <source>
        <dbReference type="EMBL" id="SJZ50033.1"/>
    </source>
</evidence>
<dbReference type="CDD" id="cd17920">
    <property type="entry name" value="DEXHc_RecQ"/>
    <property type="match status" value="1"/>
</dbReference>
<dbReference type="AlphaFoldDB" id="A0A1T4L620"/>
<keyword evidence="9" id="KW-0862">Zinc</keyword>
<evidence type="ECO:0000256" key="1">
    <source>
        <dbReference type="ARBA" id="ARBA00001946"/>
    </source>
</evidence>
<dbReference type="Gene3D" id="1.10.150.80">
    <property type="entry name" value="HRDC domain"/>
    <property type="match status" value="1"/>
</dbReference>
<dbReference type="InterPro" id="IPR044876">
    <property type="entry name" value="HRDC_dom_sf"/>
</dbReference>
<evidence type="ECO:0000256" key="16">
    <source>
        <dbReference type="NCBIfam" id="TIGR01389"/>
    </source>
</evidence>
<dbReference type="GO" id="GO:0016787">
    <property type="term" value="F:hydrolase activity"/>
    <property type="evidence" value="ECO:0007669"/>
    <property type="project" value="UniProtKB-KW"/>
</dbReference>
<dbReference type="GO" id="GO:0009432">
    <property type="term" value="P:SOS response"/>
    <property type="evidence" value="ECO:0007669"/>
    <property type="project" value="UniProtKB-UniRule"/>
</dbReference>
<evidence type="ECO:0000256" key="3">
    <source>
        <dbReference type="ARBA" id="ARBA00005446"/>
    </source>
</evidence>
<evidence type="ECO:0000259" key="17">
    <source>
        <dbReference type="PROSITE" id="PS50967"/>
    </source>
</evidence>
<keyword evidence="14" id="KW-0413">Isomerase</keyword>
<dbReference type="GO" id="GO:0009378">
    <property type="term" value="F:four-way junction helicase activity"/>
    <property type="evidence" value="ECO:0007669"/>
    <property type="project" value="TreeGrafter"/>
</dbReference>
<dbReference type="GO" id="GO:0005524">
    <property type="term" value="F:ATP binding"/>
    <property type="evidence" value="ECO:0007669"/>
    <property type="project" value="UniProtKB-KW"/>
</dbReference>
<dbReference type="SMART" id="SM00490">
    <property type="entry name" value="HELICc"/>
    <property type="match status" value="1"/>
</dbReference>
<dbReference type="SMART" id="SM00341">
    <property type="entry name" value="HRDC"/>
    <property type="match status" value="1"/>
</dbReference>
<evidence type="ECO:0000256" key="13">
    <source>
        <dbReference type="ARBA" id="ARBA00023204"/>
    </source>
</evidence>
<dbReference type="GO" id="GO:0043138">
    <property type="term" value="F:3'-5' DNA helicase activity"/>
    <property type="evidence" value="ECO:0007669"/>
    <property type="project" value="UniProtKB-EC"/>
</dbReference>
<feature type="domain" description="Helicase C-terminal" evidence="19">
    <location>
        <begin position="233"/>
        <end position="393"/>
    </location>
</feature>
<feature type="domain" description="HRDC" evidence="17">
    <location>
        <begin position="557"/>
        <end position="632"/>
    </location>
</feature>
<keyword evidence="5" id="KW-0547">Nucleotide-binding</keyword>
<dbReference type="EMBL" id="FUWG01000010">
    <property type="protein sequence ID" value="SJZ50033.1"/>
    <property type="molecule type" value="Genomic_DNA"/>
</dbReference>
<dbReference type="InterPro" id="IPR027417">
    <property type="entry name" value="P-loop_NTPase"/>
</dbReference>
<dbReference type="Pfam" id="PF00570">
    <property type="entry name" value="HRDC"/>
    <property type="match status" value="1"/>
</dbReference>
<keyword evidence="12" id="KW-0233">DNA recombination</keyword>
<dbReference type="InterPro" id="IPR006293">
    <property type="entry name" value="DNA_helicase_ATP-dep_RecQ_bac"/>
</dbReference>
<dbReference type="Gene3D" id="3.40.50.300">
    <property type="entry name" value="P-loop containing nucleotide triphosphate hydrolases"/>
    <property type="match status" value="2"/>
</dbReference>
<dbReference type="SUPFAM" id="SSF47819">
    <property type="entry name" value="HRDC-like"/>
    <property type="match status" value="1"/>
</dbReference>
<dbReference type="PANTHER" id="PTHR13710:SF105">
    <property type="entry name" value="ATP-DEPENDENT DNA HELICASE Q1"/>
    <property type="match status" value="1"/>
</dbReference>
<keyword evidence="4" id="KW-0479">Metal-binding</keyword>
<reference evidence="20 21" key="1">
    <citation type="submission" date="2017-02" db="EMBL/GenBank/DDBJ databases">
        <authorList>
            <person name="Peterson S.W."/>
        </authorList>
    </citation>
    <scope>NUCLEOTIDE SEQUENCE [LARGE SCALE GENOMIC DNA]</scope>
    <source>
        <strain evidence="20 21">ATCC BAA-908</strain>
    </source>
</reference>
<evidence type="ECO:0000256" key="6">
    <source>
        <dbReference type="ARBA" id="ARBA00022763"/>
    </source>
</evidence>
<evidence type="ECO:0000256" key="9">
    <source>
        <dbReference type="ARBA" id="ARBA00022833"/>
    </source>
</evidence>
<dbReference type="GO" id="GO:0046872">
    <property type="term" value="F:metal ion binding"/>
    <property type="evidence" value="ECO:0007669"/>
    <property type="project" value="UniProtKB-KW"/>
</dbReference>
<evidence type="ECO:0000256" key="8">
    <source>
        <dbReference type="ARBA" id="ARBA00022806"/>
    </source>
</evidence>
<dbReference type="PROSITE" id="PS51194">
    <property type="entry name" value="HELICASE_CTER"/>
    <property type="match status" value="1"/>
</dbReference>
<evidence type="ECO:0000256" key="14">
    <source>
        <dbReference type="ARBA" id="ARBA00023235"/>
    </source>
</evidence>
<dbReference type="Pfam" id="PF16124">
    <property type="entry name" value="RecQ_Zn_bind"/>
    <property type="match status" value="1"/>
</dbReference>
<dbReference type="SUPFAM" id="SSF52540">
    <property type="entry name" value="P-loop containing nucleoside triphosphate hydrolases"/>
    <property type="match status" value="1"/>
</dbReference>
<evidence type="ECO:0000256" key="2">
    <source>
        <dbReference type="ARBA" id="ARBA00001947"/>
    </source>
</evidence>
<dbReference type="SMART" id="SM00956">
    <property type="entry name" value="RQC"/>
    <property type="match status" value="1"/>
</dbReference>
<dbReference type="SUPFAM" id="SSF46785">
    <property type="entry name" value="Winged helix' DNA-binding domain"/>
    <property type="match status" value="1"/>
</dbReference>
<dbReference type="Pfam" id="PF00271">
    <property type="entry name" value="Helicase_C"/>
    <property type="match status" value="1"/>
</dbReference>
<dbReference type="InterPro" id="IPR011545">
    <property type="entry name" value="DEAD/DEAH_box_helicase_dom"/>
</dbReference>
<dbReference type="GO" id="GO:0030894">
    <property type="term" value="C:replisome"/>
    <property type="evidence" value="ECO:0007669"/>
    <property type="project" value="TreeGrafter"/>
</dbReference>
<gene>
    <name evidence="20" type="ORF">SAMN02745149_01466</name>
</gene>
<dbReference type="Gene3D" id="1.10.10.10">
    <property type="entry name" value="Winged helix-like DNA-binding domain superfamily/Winged helix DNA-binding domain"/>
    <property type="match status" value="1"/>
</dbReference>
<proteinExistence type="inferred from homology"/>
<comment type="cofactor">
    <cofactor evidence="1">
        <name>Mg(2+)</name>
        <dbReference type="ChEBI" id="CHEBI:18420"/>
    </cofactor>
</comment>
<dbReference type="NCBIfam" id="TIGR01389">
    <property type="entry name" value="recQ"/>
    <property type="match status" value="1"/>
</dbReference>
<comment type="similarity">
    <text evidence="3">Belongs to the helicase family. RecQ subfamily.</text>
</comment>
<dbReference type="GO" id="GO:0006260">
    <property type="term" value="P:DNA replication"/>
    <property type="evidence" value="ECO:0007669"/>
    <property type="project" value="InterPro"/>
</dbReference>
<keyword evidence="7" id="KW-0378">Hydrolase</keyword>
<evidence type="ECO:0000256" key="12">
    <source>
        <dbReference type="ARBA" id="ARBA00023172"/>
    </source>
</evidence>
<dbReference type="CDD" id="cd18794">
    <property type="entry name" value="SF2_C_RecQ"/>
    <property type="match status" value="1"/>
</dbReference>
<keyword evidence="11" id="KW-0238">DNA-binding</keyword>
<comment type="cofactor">
    <cofactor evidence="2">
        <name>Zn(2+)</name>
        <dbReference type="ChEBI" id="CHEBI:29105"/>
    </cofactor>
</comment>
<protein>
    <recommendedName>
        <fullName evidence="16">DNA helicase RecQ</fullName>
        <ecNumber evidence="16">5.6.2.4</ecNumber>
    </recommendedName>
</protein>
<dbReference type="PANTHER" id="PTHR13710">
    <property type="entry name" value="DNA HELICASE RECQ FAMILY MEMBER"/>
    <property type="match status" value="1"/>
</dbReference>
<dbReference type="SMART" id="SM00487">
    <property type="entry name" value="DEXDc"/>
    <property type="match status" value="1"/>
</dbReference>
<dbReference type="FunFam" id="3.40.50.300:FF:000296">
    <property type="entry name" value="ATP-dependent DNA helicase RecQ"/>
    <property type="match status" value="1"/>
</dbReference>
<dbReference type="PROSITE" id="PS50967">
    <property type="entry name" value="HRDC"/>
    <property type="match status" value="1"/>
</dbReference>
<dbReference type="Proteomes" id="UP000190423">
    <property type="component" value="Unassembled WGS sequence"/>
</dbReference>